<feature type="region of interest" description="Disordered" evidence="1">
    <location>
        <begin position="332"/>
        <end position="408"/>
    </location>
</feature>
<evidence type="ECO:0000313" key="2">
    <source>
        <dbReference type="EMBL" id="KAH9364832.1"/>
    </source>
</evidence>
<feature type="compositionally biased region" description="Polar residues" evidence="1">
    <location>
        <begin position="332"/>
        <end position="342"/>
    </location>
</feature>
<comment type="caution">
    <text evidence="2">The sequence shown here is derived from an EMBL/GenBank/DDBJ whole genome shotgun (WGS) entry which is preliminary data.</text>
</comment>
<accession>A0A9J6FRD7</accession>
<reference evidence="2 3" key="1">
    <citation type="journal article" date="2020" name="Cell">
        <title>Large-Scale Comparative Analyses of Tick Genomes Elucidate Their Genetic Diversity and Vector Capacities.</title>
        <authorList>
            <consortium name="Tick Genome and Microbiome Consortium (TIGMIC)"/>
            <person name="Jia N."/>
            <person name="Wang J."/>
            <person name="Shi W."/>
            <person name="Du L."/>
            <person name="Sun Y."/>
            <person name="Zhan W."/>
            <person name="Jiang J.F."/>
            <person name="Wang Q."/>
            <person name="Zhang B."/>
            <person name="Ji P."/>
            <person name="Bell-Sakyi L."/>
            <person name="Cui X.M."/>
            <person name="Yuan T.T."/>
            <person name="Jiang B.G."/>
            <person name="Yang W.F."/>
            <person name="Lam T.T."/>
            <person name="Chang Q.C."/>
            <person name="Ding S.J."/>
            <person name="Wang X.J."/>
            <person name="Zhu J.G."/>
            <person name="Ruan X.D."/>
            <person name="Zhao L."/>
            <person name="Wei J.T."/>
            <person name="Ye R.Z."/>
            <person name="Que T.C."/>
            <person name="Du C.H."/>
            <person name="Zhou Y.H."/>
            <person name="Cheng J.X."/>
            <person name="Dai P.F."/>
            <person name="Guo W.B."/>
            <person name="Han X.H."/>
            <person name="Huang E.J."/>
            <person name="Li L.F."/>
            <person name="Wei W."/>
            <person name="Gao Y.C."/>
            <person name="Liu J.Z."/>
            <person name="Shao H.Z."/>
            <person name="Wang X."/>
            <person name="Wang C.C."/>
            <person name="Yang T.C."/>
            <person name="Huo Q.B."/>
            <person name="Li W."/>
            <person name="Chen H.Y."/>
            <person name="Chen S.E."/>
            <person name="Zhou L.G."/>
            <person name="Ni X.B."/>
            <person name="Tian J.H."/>
            <person name="Sheng Y."/>
            <person name="Liu T."/>
            <person name="Pan Y.S."/>
            <person name="Xia L.Y."/>
            <person name="Li J."/>
            <person name="Zhao F."/>
            <person name="Cao W.C."/>
        </authorList>
    </citation>
    <scope>NUCLEOTIDE SEQUENCE [LARGE SCALE GENOMIC DNA]</scope>
    <source>
        <strain evidence="2">HaeL-2018</strain>
    </source>
</reference>
<protein>
    <submittedName>
        <fullName evidence="2">Uncharacterized protein</fullName>
    </submittedName>
</protein>
<name>A0A9J6FRD7_HAELO</name>
<feature type="compositionally biased region" description="Low complexity" evidence="1">
    <location>
        <begin position="1"/>
        <end position="14"/>
    </location>
</feature>
<gene>
    <name evidence="2" type="ORF">HPB48_011152</name>
</gene>
<organism evidence="2 3">
    <name type="scientific">Haemaphysalis longicornis</name>
    <name type="common">Bush tick</name>
    <dbReference type="NCBI Taxonomy" id="44386"/>
    <lineage>
        <taxon>Eukaryota</taxon>
        <taxon>Metazoa</taxon>
        <taxon>Ecdysozoa</taxon>
        <taxon>Arthropoda</taxon>
        <taxon>Chelicerata</taxon>
        <taxon>Arachnida</taxon>
        <taxon>Acari</taxon>
        <taxon>Parasitiformes</taxon>
        <taxon>Ixodida</taxon>
        <taxon>Ixodoidea</taxon>
        <taxon>Ixodidae</taxon>
        <taxon>Haemaphysalinae</taxon>
        <taxon>Haemaphysalis</taxon>
    </lineage>
</organism>
<dbReference type="AlphaFoldDB" id="A0A9J6FRD7"/>
<evidence type="ECO:0000256" key="1">
    <source>
        <dbReference type="SAM" id="MobiDB-lite"/>
    </source>
</evidence>
<feature type="compositionally biased region" description="Pro residues" evidence="1">
    <location>
        <begin position="37"/>
        <end position="50"/>
    </location>
</feature>
<dbReference type="EMBL" id="JABSTR010000002">
    <property type="protein sequence ID" value="KAH9364832.1"/>
    <property type="molecule type" value="Genomic_DNA"/>
</dbReference>
<dbReference type="VEuPathDB" id="VectorBase:HLOH_061608"/>
<evidence type="ECO:0000313" key="3">
    <source>
        <dbReference type="Proteomes" id="UP000821853"/>
    </source>
</evidence>
<dbReference type="Proteomes" id="UP000821853">
    <property type="component" value="Chromosome 10"/>
</dbReference>
<proteinExistence type="predicted"/>
<feature type="region of interest" description="Disordered" evidence="1">
    <location>
        <begin position="1"/>
        <end position="74"/>
    </location>
</feature>
<feature type="compositionally biased region" description="Polar residues" evidence="1">
    <location>
        <begin position="357"/>
        <end position="374"/>
    </location>
</feature>
<feature type="region of interest" description="Disordered" evidence="1">
    <location>
        <begin position="240"/>
        <end position="316"/>
    </location>
</feature>
<sequence length="408" mass="44400">MEANDTDTTSPATTETEEEISSPWIEVVRRSLRRRTPPPYKPAPQSPLPPALRHRPSTRQPRQPPLPTDDFKIGIQPRNGLQLSRADPISLTASIAREIGLPTSPAPFQLRVGAEQNVMWSAHLPQQLRERSTASRRFWSSATDTKYQSTRSLRTTPAMASYTTSHKNIEKSTSSRSLPLLATRCSQLVDSETPKPSSLHFEASEYRTTSMPIKPSSDATPIAARSPFAPSTIKRATERTFAPRLPPRPSASHAAPPSTSFSTSAHRGVGFVKAHTQPHLKTAPNGTCPPCTRPRKLQTSSHLTSPAGHTPTLLARGATGDLIVRAQDRGETTVTDHNTGVQQPGAFKHQGTPAHPATQSRYDASDAAQATQGPTLDKLLSQHGHREQRTTPGRLSQGELGRDSILQS</sequence>
<keyword evidence="3" id="KW-1185">Reference proteome</keyword>
<feature type="compositionally biased region" description="Low complexity" evidence="1">
    <location>
        <begin position="250"/>
        <end position="266"/>
    </location>
</feature>